<evidence type="ECO:0000313" key="2">
    <source>
        <dbReference type="Proteomes" id="UP001152888"/>
    </source>
</evidence>
<keyword evidence="2" id="KW-1185">Reference proteome</keyword>
<evidence type="ECO:0000313" key="1">
    <source>
        <dbReference type="EMBL" id="CAH2012226.1"/>
    </source>
</evidence>
<dbReference type="EMBL" id="CAKOFQ010008156">
    <property type="protein sequence ID" value="CAH2012226.1"/>
    <property type="molecule type" value="Genomic_DNA"/>
</dbReference>
<organism evidence="1 2">
    <name type="scientific">Acanthoscelides obtectus</name>
    <name type="common">Bean weevil</name>
    <name type="synonym">Bruchus obtectus</name>
    <dbReference type="NCBI Taxonomy" id="200917"/>
    <lineage>
        <taxon>Eukaryota</taxon>
        <taxon>Metazoa</taxon>
        <taxon>Ecdysozoa</taxon>
        <taxon>Arthropoda</taxon>
        <taxon>Hexapoda</taxon>
        <taxon>Insecta</taxon>
        <taxon>Pterygota</taxon>
        <taxon>Neoptera</taxon>
        <taxon>Endopterygota</taxon>
        <taxon>Coleoptera</taxon>
        <taxon>Polyphaga</taxon>
        <taxon>Cucujiformia</taxon>
        <taxon>Chrysomeloidea</taxon>
        <taxon>Chrysomelidae</taxon>
        <taxon>Bruchinae</taxon>
        <taxon>Bruchini</taxon>
        <taxon>Acanthoscelides</taxon>
    </lineage>
</organism>
<evidence type="ECO:0008006" key="3">
    <source>
        <dbReference type="Google" id="ProtNLM"/>
    </source>
</evidence>
<gene>
    <name evidence="1" type="ORF">ACAOBT_LOCUS32708</name>
</gene>
<accession>A0A9P0MDW0</accession>
<dbReference type="AlphaFoldDB" id="A0A9P0MDW0"/>
<dbReference type="PANTHER" id="PTHR33939">
    <property type="entry name" value="PROTEIN CBG22215"/>
    <property type="match status" value="1"/>
</dbReference>
<reference evidence="1" key="1">
    <citation type="submission" date="2022-03" db="EMBL/GenBank/DDBJ databases">
        <authorList>
            <person name="Sayadi A."/>
        </authorList>
    </citation>
    <scope>NUCLEOTIDE SEQUENCE</scope>
</reference>
<sequence>MSIVLRYCYQTHIYKDFMGFVDCYSNFDEDRMESKLTGSHETLRKVMRDMGFRWRKTKNNRKILMEKPYIQVLRRSFLRNIKHYREENRPIIYMDETYIHSSHTHAKNWGDNTIEGFHKPVSKGPRLIIVHAGGEMGFINNACLQFKSGTKSGDYHSEMNYIFAEGVMYARGGPTSRSLAEASLRSPDSYPEKN</sequence>
<dbReference type="OrthoDB" id="6751415at2759"/>
<dbReference type="PANTHER" id="PTHR33939:SF1">
    <property type="entry name" value="DUF4371 DOMAIN-CONTAINING PROTEIN"/>
    <property type="match status" value="1"/>
</dbReference>
<proteinExistence type="predicted"/>
<comment type="caution">
    <text evidence="1">The sequence shown here is derived from an EMBL/GenBank/DDBJ whole genome shotgun (WGS) entry which is preliminary data.</text>
</comment>
<protein>
    <recommendedName>
        <fullName evidence="3">Transposase</fullName>
    </recommendedName>
</protein>
<dbReference type="Proteomes" id="UP001152888">
    <property type="component" value="Unassembled WGS sequence"/>
</dbReference>
<name>A0A9P0MDW0_ACAOB</name>